<evidence type="ECO:0000256" key="3">
    <source>
        <dbReference type="ARBA" id="ARBA00022679"/>
    </source>
</evidence>
<evidence type="ECO:0000256" key="1">
    <source>
        <dbReference type="ARBA" id="ARBA00009995"/>
    </source>
</evidence>
<dbReference type="InterPro" id="IPR050271">
    <property type="entry name" value="UDP-glycosyltransferase"/>
</dbReference>
<dbReference type="FunFam" id="3.40.50.2000:FF:000050">
    <property type="entry name" value="UDP-glucuronosyltransferase"/>
    <property type="match status" value="1"/>
</dbReference>
<dbReference type="PROSITE" id="PS00375">
    <property type="entry name" value="UDPGT"/>
    <property type="match status" value="1"/>
</dbReference>
<comment type="similarity">
    <text evidence="1 4">Belongs to the UDP-glycosyltransferase family.</text>
</comment>
<dbReference type="InterPro" id="IPR035595">
    <property type="entry name" value="UDP_glycos_trans_CS"/>
</dbReference>
<comment type="catalytic activity">
    <reaction evidence="5">
        <text>glucuronate acceptor + UDP-alpha-D-glucuronate = acceptor beta-D-glucuronoside + UDP + H(+)</text>
        <dbReference type="Rhea" id="RHEA:21032"/>
        <dbReference type="ChEBI" id="CHEBI:15378"/>
        <dbReference type="ChEBI" id="CHEBI:58052"/>
        <dbReference type="ChEBI" id="CHEBI:58223"/>
        <dbReference type="ChEBI" id="CHEBI:132367"/>
        <dbReference type="ChEBI" id="CHEBI:132368"/>
        <dbReference type="EC" id="2.4.1.17"/>
    </reaction>
</comment>
<gene>
    <name evidence="6" type="primary">UGT43A1</name>
</gene>
<comment type="subcellular location">
    <subcellularLocation>
        <location evidence="5">Membrane</location>
        <topology evidence="5">Single-pass membrane protein</topology>
    </subcellularLocation>
</comment>
<keyword evidence="5" id="KW-1133">Transmembrane helix</keyword>
<evidence type="ECO:0000256" key="5">
    <source>
        <dbReference type="RuleBase" id="RU362059"/>
    </source>
</evidence>
<accession>G9LPR4</accession>
<keyword evidence="3 4" id="KW-0808">Transferase</keyword>
<dbReference type="EC" id="2.4.1.17" evidence="5"/>
<dbReference type="GO" id="GO:0015020">
    <property type="term" value="F:glucuronosyltransferase activity"/>
    <property type="evidence" value="ECO:0007669"/>
    <property type="project" value="UniProtKB-EC"/>
</dbReference>
<reference evidence="6" key="1">
    <citation type="journal article" date="2012" name="Insect Biochem. Mol. Biol.">
        <title>Comparative analysis of the UDP-glycosyltransferase multigene family in insects.</title>
        <authorList>
            <person name="Ahn S.J."/>
            <person name="Vogel H."/>
            <person name="Heckel D.G."/>
        </authorList>
    </citation>
    <scope>NUCLEOTIDE SEQUENCE</scope>
    <source>
        <strain evidence="6">Toowoomba</strain>
    </source>
</reference>
<evidence type="ECO:0000256" key="2">
    <source>
        <dbReference type="ARBA" id="ARBA00022676"/>
    </source>
</evidence>
<organism evidence="6">
    <name type="scientific">Helicoverpa armigera</name>
    <name type="common">Cotton bollworm</name>
    <name type="synonym">Heliothis armigera</name>
    <dbReference type="NCBI Taxonomy" id="29058"/>
    <lineage>
        <taxon>Eukaryota</taxon>
        <taxon>Metazoa</taxon>
        <taxon>Ecdysozoa</taxon>
        <taxon>Arthropoda</taxon>
        <taxon>Hexapoda</taxon>
        <taxon>Insecta</taxon>
        <taxon>Pterygota</taxon>
        <taxon>Neoptera</taxon>
        <taxon>Endopterygota</taxon>
        <taxon>Lepidoptera</taxon>
        <taxon>Glossata</taxon>
        <taxon>Ditrysia</taxon>
        <taxon>Noctuoidea</taxon>
        <taxon>Noctuidae</taxon>
        <taxon>Heliothinae</taxon>
        <taxon>Helicoverpa</taxon>
    </lineage>
</organism>
<dbReference type="AlphaFoldDB" id="G9LPR4"/>
<feature type="chain" id="PRO_5005133140" description="UDP-glucuronosyltransferase" evidence="5">
    <location>
        <begin position="18"/>
        <end position="519"/>
    </location>
</feature>
<feature type="transmembrane region" description="Helical" evidence="5">
    <location>
        <begin position="473"/>
        <end position="501"/>
    </location>
</feature>
<dbReference type="SMR" id="G9LPR4"/>
<keyword evidence="5" id="KW-0812">Transmembrane</keyword>
<protein>
    <recommendedName>
        <fullName evidence="5">UDP-glucuronosyltransferase</fullName>
        <ecNumber evidence="5">2.4.1.17</ecNumber>
    </recommendedName>
</protein>
<dbReference type="PANTHER" id="PTHR48043">
    <property type="entry name" value="EG:EG0003.4 PROTEIN-RELATED"/>
    <property type="match status" value="1"/>
</dbReference>
<dbReference type="OrthoDB" id="5835829at2759"/>
<dbReference type="SUPFAM" id="SSF53756">
    <property type="entry name" value="UDP-Glycosyltransferase/glycogen phosphorylase"/>
    <property type="match status" value="1"/>
</dbReference>
<dbReference type="GO" id="GO:0016020">
    <property type="term" value="C:membrane"/>
    <property type="evidence" value="ECO:0007669"/>
    <property type="project" value="UniProtKB-SubCell"/>
</dbReference>
<proteinExistence type="evidence at transcript level"/>
<dbReference type="EMBL" id="JQ070221">
    <property type="protein sequence ID" value="AEW43137.1"/>
    <property type="molecule type" value="mRNA"/>
</dbReference>
<keyword evidence="5" id="KW-0732">Signal</keyword>
<evidence type="ECO:0000256" key="4">
    <source>
        <dbReference type="RuleBase" id="RU003718"/>
    </source>
</evidence>
<dbReference type="InterPro" id="IPR002213">
    <property type="entry name" value="UDP_glucos_trans"/>
</dbReference>
<dbReference type="PANTHER" id="PTHR48043:SF114">
    <property type="entry name" value="IP04436P-RELATED"/>
    <property type="match status" value="1"/>
</dbReference>
<keyword evidence="2 4" id="KW-0328">Glycosyltransferase</keyword>
<sequence length="519" mass="58843">MKLFILLIFYCIFKCESYKILAIFPYNGRSHHIYFTALVEELALRKHNVTVINYHPVPALPTLRQISLQEGKENTSDNVNIEEHLKLLSTSSFLSMIYGGAQVFKQMANTNCKKLVNNREIQELIESKESFDIVIAEQFMTDCGLAVAYKLNAPVIGMTAHILMSWTFPRLGAPNHPAYVPNHFFASGNYPNLWNRIKSTIVNFGMNMYYTHVIQKQNQEIVHAVYPDIPPLEELGKNVSLILINQYFPLTGSRLQGSNVVEVGGMHIKENAQIEDKRLKNFLDNAKKDVVFISFGSVAKNFPQKILDEIKNLIKNNSDILFIWKLDASNWEPPTNAYVDKWMSQKAILCHPKVVAFITHSGMLSSSEAMYCGVPIVGVPLFGDQFANAQSGVESGLGVSVDILSFNEKVLKGALKTILQDEYRQKAKLLSQQWKDRPLSPMNTAIFWIEYVAKYKGVQNLKPSAANLPMYQYLMIDVILVLGSVFLLLPLTIVKLICLIGNKKTTQKSQKKEKRKKRD</sequence>
<dbReference type="CDD" id="cd03784">
    <property type="entry name" value="GT1_Gtf-like"/>
    <property type="match status" value="1"/>
</dbReference>
<evidence type="ECO:0000313" key="6">
    <source>
        <dbReference type="EMBL" id="AEW43137.1"/>
    </source>
</evidence>
<dbReference type="Gene3D" id="3.40.50.2000">
    <property type="entry name" value="Glycogen Phosphorylase B"/>
    <property type="match status" value="2"/>
</dbReference>
<name>G9LPR4_HELAM</name>
<dbReference type="Pfam" id="PF00201">
    <property type="entry name" value="UDPGT"/>
    <property type="match status" value="1"/>
</dbReference>
<feature type="signal peptide" evidence="5">
    <location>
        <begin position="1"/>
        <end position="17"/>
    </location>
</feature>
<keyword evidence="5" id="KW-0472">Membrane</keyword>